<dbReference type="Proteomes" id="UP000008827">
    <property type="component" value="Chromosome 10"/>
</dbReference>
<evidence type="ECO:0000259" key="2">
    <source>
        <dbReference type="Pfam" id="PF09133"/>
    </source>
</evidence>
<dbReference type="STRING" id="3847.K7LHE5"/>
<dbReference type="Gramene" id="KRH32297">
    <property type="protein sequence ID" value="KRH32297"/>
    <property type="gene ID" value="GLYMA_10G043400"/>
</dbReference>
<reference evidence="3" key="3">
    <citation type="submission" date="2018-07" db="EMBL/GenBank/DDBJ databases">
        <title>WGS assembly of Glycine max.</title>
        <authorList>
            <person name="Schmutz J."/>
            <person name="Cannon S."/>
            <person name="Schlueter J."/>
            <person name="Ma J."/>
            <person name="Mitros T."/>
            <person name="Nelson W."/>
            <person name="Hyten D."/>
            <person name="Song Q."/>
            <person name="Thelen J."/>
            <person name="Cheng J."/>
            <person name="Xu D."/>
            <person name="Hellsten U."/>
            <person name="May G."/>
            <person name="Yu Y."/>
            <person name="Sakurai T."/>
            <person name="Umezawa T."/>
            <person name="Bhattacharyya M."/>
            <person name="Sandhu D."/>
            <person name="Valliyodan B."/>
            <person name="Lindquist E."/>
            <person name="Peto M."/>
            <person name="Grant D."/>
            <person name="Shu S."/>
            <person name="Goodstein D."/>
            <person name="Barry K."/>
            <person name="Futrell-Griggs M."/>
            <person name="Abernathy B."/>
            <person name="Du J."/>
            <person name="Tian Z."/>
            <person name="Zhu L."/>
            <person name="Gill N."/>
            <person name="Joshi T."/>
            <person name="Libault M."/>
            <person name="Sethuraman A."/>
            <person name="Zhang X."/>
            <person name="Shinozaki K."/>
            <person name="Nguyen H."/>
            <person name="Wing R."/>
            <person name="Cregan P."/>
            <person name="Specht J."/>
            <person name="Grimwood J."/>
            <person name="Rokhsar D."/>
            <person name="Stacey G."/>
            <person name="Shoemaker R."/>
            <person name="Jackson S."/>
        </authorList>
    </citation>
    <scope>NUCLEOTIDE SEQUENCE</scope>
    <source>
        <tissue evidence="3">Callus</tissue>
    </source>
</reference>
<feature type="compositionally biased region" description="Low complexity" evidence="1">
    <location>
        <begin position="266"/>
        <end position="279"/>
    </location>
</feature>
<dbReference type="Pfam" id="PF09133">
    <property type="entry name" value="SANTA"/>
    <property type="match status" value="1"/>
</dbReference>
<organism evidence="3">
    <name type="scientific">Glycine max</name>
    <name type="common">Soybean</name>
    <name type="synonym">Glycine hispida</name>
    <dbReference type="NCBI Taxonomy" id="3847"/>
    <lineage>
        <taxon>Eukaryota</taxon>
        <taxon>Viridiplantae</taxon>
        <taxon>Streptophyta</taxon>
        <taxon>Embryophyta</taxon>
        <taxon>Tracheophyta</taxon>
        <taxon>Spermatophyta</taxon>
        <taxon>Magnoliopsida</taxon>
        <taxon>eudicotyledons</taxon>
        <taxon>Gunneridae</taxon>
        <taxon>Pentapetalae</taxon>
        <taxon>rosids</taxon>
        <taxon>fabids</taxon>
        <taxon>Fabales</taxon>
        <taxon>Fabaceae</taxon>
        <taxon>Papilionoideae</taxon>
        <taxon>50 kb inversion clade</taxon>
        <taxon>NPAAA clade</taxon>
        <taxon>indigoferoid/millettioid clade</taxon>
        <taxon>Phaseoleae</taxon>
        <taxon>Glycine</taxon>
        <taxon>Glycine subgen. Soja</taxon>
    </lineage>
</organism>
<dbReference type="KEGG" id="gmx:100793717"/>
<accession>K7LHE5</accession>
<dbReference type="PaxDb" id="3847-GLYMA10G04995.1"/>
<dbReference type="ExpressionAtlas" id="K7LHE5">
    <property type="expression patterns" value="baseline and differential"/>
</dbReference>
<dbReference type="PANTHER" id="PTHR35311:SF1">
    <property type="entry name" value="PROTEIN EMBRYO DEFECTIVE 1674"/>
    <property type="match status" value="1"/>
</dbReference>
<dbReference type="AlphaFoldDB" id="K7LHE5"/>
<keyword evidence="5" id="KW-1185">Reference proteome</keyword>
<dbReference type="OrthoDB" id="118550at2759"/>
<gene>
    <name evidence="4" type="primary">LOC100793717</name>
    <name evidence="3" type="ORF">GLYMA_10G043400</name>
</gene>
<evidence type="ECO:0000313" key="5">
    <source>
        <dbReference type="Proteomes" id="UP000008827"/>
    </source>
</evidence>
<feature type="region of interest" description="Disordered" evidence="1">
    <location>
        <begin position="172"/>
        <end position="196"/>
    </location>
</feature>
<dbReference type="EnsemblPlants" id="KRH32297">
    <property type="protein sequence ID" value="KRH32297"/>
    <property type="gene ID" value="GLYMA_10G043400"/>
</dbReference>
<dbReference type="GeneID" id="100793717"/>
<reference evidence="3 4" key="1">
    <citation type="journal article" date="2010" name="Nature">
        <title>Genome sequence of the palaeopolyploid soybean.</title>
        <authorList>
            <person name="Schmutz J."/>
            <person name="Cannon S.B."/>
            <person name="Schlueter J."/>
            <person name="Ma J."/>
            <person name="Mitros T."/>
            <person name="Nelson W."/>
            <person name="Hyten D.L."/>
            <person name="Song Q."/>
            <person name="Thelen J.J."/>
            <person name="Cheng J."/>
            <person name="Xu D."/>
            <person name="Hellsten U."/>
            <person name="May G.D."/>
            <person name="Yu Y."/>
            <person name="Sakurai T."/>
            <person name="Umezawa T."/>
            <person name="Bhattacharyya M.K."/>
            <person name="Sandhu D."/>
            <person name="Valliyodan B."/>
            <person name="Lindquist E."/>
            <person name="Peto M."/>
            <person name="Grant D."/>
            <person name="Shu S."/>
            <person name="Goodstein D."/>
            <person name="Barry K."/>
            <person name="Futrell-Griggs M."/>
            <person name="Abernathy B."/>
            <person name="Du J."/>
            <person name="Tian Z."/>
            <person name="Zhu L."/>
            <person name="Gill N."/>
            <person name="Joshi T."/>
            <person name="Libault M."/>
            <person name="Sethuraman A."/>
            <person name="Zhang X.-C."/>
            <person name="Shinozaki K."/>
            <person name="Nguyen H.T."/>
            <person name="Wing R.A."/>
            <person name="Cregan P."/>
            <person name="Specht J."/>
            <person name="Grimwood J."/>
            <person name="Rokhsar D."/>
            <person name="Stacey G."/>
            <person name="Shoemaker R.C."/>
            <person name="Jackson S.A."/>
        </authorList>
    </citation>
    <scope>NUCLEOTIDE SEQUENCE [LARGE SCALE GENOMIC DNA]</scope>
    <source>
        <strain evidence="4">cv. Williams 82</strain>
        <tissue evidence="3">Callus</tissue>
    </source>
</reference>
<dbReference type="eggNOG" id="ENOG502S0VY">
    <property type="taxonomic scope" value="Eukaryota"/>
</dbReference>
<feature type="compositionally biased region" description="Polar residues" evidence="1">
    <location>
        <begin position="337"/>
        <end position="351"/>
    </location>
</feature>
<name>K7LHE5_SOYBN</name>
<dbReference type="RefSeq" id="XP_006588720.1">
    <property type="nucleotide sequence ID" value="XM_006588657.4"/>
</dbReference>
<evidence type="ECO:0000313" key="3">
    <source>
        <dbReference type="EMBL" id="KRH32297.1"/>
    </source>
</evidence>
<feature type="domain" description="SANTA" evidence="2">
    <location>
        <begin position="67"/>
        <end position="133"/>
    </location>
</feature>
<proteinExistence type="predicted"/>
<feature type="region of interest" description="Disordered" evidence="1">
    <location>
        <begin position="260"/>
        <end position="358"/>
    </location>
</feature>
<evidence type="ECO:0000313" key="4">
    <source>
        <dbReference type="EnsemblPlants" id="KRH32297"/>
    </source>
</evidence>
<dbReference type="InterPro" id="IPR015216">
    <property type="entry name" value="SANTA"/>
</dbReference>
<reference evidence="4" key="2">
    <citation type="submission" date="2018-02" db="UniProtKB">
        <authorList>
            <consortium name="EnsemblPlants"/>
        </authorList>
    </citation>
    <scope>IDENTIFICATION</scope>
    <source>
        <strain evidence="4">Williams 82</strain>
    </source>
</reference>
<dbReference type="RefSeq" id="XP_006588721.1">
    <property type="nucleotide sequence ID" value="XM_006588658.4"/>
</dbReference>
<dbReference type="PANTHER" id="PTHR35311">
    <property type="entry name" value="KINETOCHORE-ASSOCIATED PROTEIN KNL-2 HOMOLOG"/>
    <property type="match status" value="1"/>
</dbReference>
<dbReference type="EMBL" id="CM000843">
    <property type="protein sequence ID" value="KRH32297.1"/>
    <property type="molecule type" value="Genomic_DNA"/>
</dbReference>
<sequence>MLPDTDARVRCSEIDSDGWTLSFAGHDAAFLFVCGVGESTTKRDLRETSWQWRLGFEIECRERVRERKRDEAMRVFVSAAVIKRYDVFSLETADGICVMISGFINEQRTLENGFAAEVFNRFLFGFPPDWESYALDCFREESTTGTDLGSAVPDNVPASSLEILSDGVENSIPTSLASPKEAPGDHEKSFPGNECNVSKEMGGVNVACSSGGKRRSARLHDIKVHQQKKKPASGGSLKNPNNENSTLVALENCDVEGLKSPVTPIQSQSSRQLSTSSGQLVKKSASRISRTLSPKTEGCYKKKRVTVERKVGRPKGKLNKSASAVKNPQEKDLSHLTKGSQQKISTVTPESPSFRKSRSGRLLLPPLEFWRNQIPIYNADHEITEIQDGASLISPCKGFSPSLSRFSNQKRGA</sequence>
<feature type="region of interest" description="Disordered" evidence="1">
    <location>
        <begin position="223"/>
        <end position="244"/>
    </location>
</feature>
<protein>
    <recommendedName>
        <fullName evidence="2">SANTA domain-containing protein</fullName>
    </recommendedName>
</protein>
<dbReference type="InterPro" id="IPR053090">
    <property type="entry name" value="Centromere_KNL-2_homolog"/>
</dbReference>
<dbReference type="GO" id="GO:0000775">
    <property type="term" value="C:chromosome, centromeric region"/>
    <property type="evidence" value="ECO:0000318"/>
    <property type="project" value="GO_Central"/>
</dbReference>
<evidence type="ECO:0000256" key="1">
    <source>
        <dbReference type="SAM" id="MobiDB-lite"/>
    </source>
</evidence>